<keyword evidence="1" id="KW-0479">Metal-binding</keyword>
<dbReference type="Proteomes" id="UP000694546">
    <property type="component" value="Unassembled WGS sequence"/>
</dbReference>
<evidence type="ECO:0000256" key="2">
    <source>
        <dbReference type="ARBA" id="ARBA00022771"/>
    </source>
</evidence>
<dbReference type="Proteomes" id="UP000694546">
    <property type="component" value="Chromosome 21"/>
</dbReference>
<evidence type="ECO:0000256" key="5">
    <source>
        <dbReference type="PROSITE-ProRule" id="PRU00309"/>
    </source>
</evidence>
<accession>A0A8C5AGS2</accession>
<proteinExistence type="predicted"/>
<keyword evidence="8" id="KW-1185">Reference proteome</keyword>
<dbReference type="PROSITE" id="PS50950">
    <property type="entry name" value="ZF_THAP"/>
    <property type="match status" value="1"/>
</dbReference>
<keyword evidence="4 5" id="KW-0238">DNA-binding</keyword>
<evidence type="ECO:0000313" key="7">
    <source>
        <dbReference type="Ensembl" id="ENSGMOP00000063589.1"/>
    </source>
</evidence>
<evidence type="ECO:0000256" key="4">
    <source>
        <dbReference type="ARBA" id="ARBA00023125"/>
    </source>
</evidence>
<keyword evidence="2 5" id="KW-0863">Zinc-finger</keyword>
<evidence type="ECO:0000256" key="3">
    <source>
        <dbReference type="ARBA" id="ARBA00022833"/>
    </source>
</evidence>
<accession>A0A8C5CKM1</accession>
<name>A0A8C5CKM1_GADMO</name>
<dbReference type="Ensembl" id="ENSGMOT00000027254.1">
    <property type="protein sequence ID" value="ENSGMOP00000031409.1"/>
    <property type="gene ID" value="ENSGMOG00000034416.1"/>
</dbReference>
<evidence type="ECO:0000259" key="6">
    <source>
        <dbReference type="PROSITE" id="PS50950"/>
    </source>
</evidence>
<dbReference type="Gene3D" id="6.20.210.20">
    <property type="entry name" value="THAP domain"/>
    <property type="match status" value="1"/>
</dbReference>
<dbReference type="InterPro" id="IPR006612">
    <property type="entry name" value="THAP_Znf"/>
</dbReference>
<dbReference type="PANTHER" id="PTHR47577:SF1">
    <property type="entry name" value="THAP DOMAIN-CONTAINING PROTEIN 6"/>
    <property type="match status" value="1"/>
</dbReference>
<dbReference type="SMART" id="SM00980">
    <property type="entry name" value="THAP"/>
    <property type="match status" value="1"/>
</dbReference>
<dbReference type="GeneTree" id="ENSGT00940000161474"/>
<dbReference type="AlphaFoldDB" id="A0A8C5CKM1"/>
<dbReference type="InterPro" id="IPR038441">
    <property type="entry name" value="THAP_Znf_sf"/>
</dbReference>
<keyword evidence="3" id="KW-0862">Zinc</keyword>
<dbReference type="OMA" id="XRIASLR"/>
<dbReference type="SMART" id="SM00692">
    <property type="entry name" value="DM3"/>
    <property type="match status" value="1"/>
</dbReference>
<dbReference type="GO" id="GO:0003677">
    <property type="term" value="F:DNA binding"/>
    <property type="evidence" value="ECO:0007669"/>
    <property type="project" value="UniProtKB-UniRule"/>
</dbReference>
<dbReference type="GeneTree" id="ENSGT00940000165627"/>
<evidence type="ECO:0000256" key="1">
    <source>
        <dbReference type="ARBA" id="ARBA00022723"/>
    </source>
</evidence>
<protein>
    <recommendedName>
        <fullName evidence="6">THAP-type domain-containing protein</fullName>
    </recommendedName>
</protein>
<dbReference type="SUPFAM" id="SSF57716">
    <property type="entry name" value="Glucocorticoid receptor-like (DNA-binding domain)"/>
    <property type="match status" value="1"/>
</dbReference>
<evidence type="ECO:0000313" key="8">
    <source>
        <dbReference type="Proteomes" id="UP000694546"/>
    </source>
</evidence>
<dbReference type="Ensembl" id="ENSGMOT00000028573.1">
    <property type="protein sequence ID" value="ENSGMOP00000063589.1"/>
    <property type="gene ID" value="ENSGMOG00000034835.1"/>
</dbReference>
<reference evidence="7" key="1">
    <citation type="submission" date="2025-05" db="UniProtKB">
        <authorList>
            <consortium name="Ensembl"/>
        </authorList>
    </citation>
    <scope>IDENTIFICATION</scope>
</reference>
<feature type="domain" description="THAP-type" evidence="6">
    <location>
        <begin position="1"/>
        <end position="83"/>
    </location>
</feature>
<dbReference type="PANTHER" id="PTHR47577">
    <property type="entry name" value="THAP DOMAIN-CONTAINING PROTEIN 6"/>
    <property type="match status" value="1"/>
</dbReference>
<dbReference type="Pfam" id="PF05485">
    <property type="entry name" value="THAP"/>
    <property type="match status" value="1"/>
</dbReference>
<sequence>MPTSCAAWGCTTVRTIQTRSQGITFHKFPKEKQLRRQWEVAVKREDFSANERSMLCSQHFRPEDFDRTGQIVRLRDGTKPSVFSFPTHLKRVSASLNLLKMVFVCVSEHHGIINITHYCFSLEKEMRNSKAREWRAKKTVRCLLEDLRGKNLINEELHERLDLYSEKERKIQ</sequence>
<dbReference type="GO" id="GO:0008270">
    <property type="term" value="F:zinc ion binding"/>
    <property type="evidence" value="ECO:0007669"/>
    <property type="project" value="UniProtKB-KW"/>
</dbReference>
<organism evidence="7 8">
    <name type="scientific">Gadus morhua</name>
    <name type="common">Atlantic cod</name>
    <dbReference type="NCBI Taxonomy" id="8049"/>
    <lineage>
        <taxon>Eukaryota</taxon>
        <taxon>Metazoa</taxon>
        <taxon>Chordata</taxon>
        <taxon>Craniata</taxon>
        <taxon>Vertebrata</taxon>
        <taxon>Euteleostomi</taxon>
        <taxon>Actinopterygii</taxon>
        <taxon>Neopterygii</taxon>
        <taxon>Teleostei</taxon>
        <taxon>Neoteleostei</taxon>
        <taxon>Acanthomorphata</taxon>
        <taxon>Zeiogadaria</taxon>
        <taxon>Gadariae</taxon>
        <taxon>Gadiformes</taxon>
        <taxon>Gadoidei</taxon>
        <taxon>Gadidae</taxon>
        <taxon>Gadus</taxon>
    </lineage>
</organism>